<reference evidence="1" key="1">
    <citation type="journal article" date="2014" name="Genome Announc.">
        <title>Complete sequencing and chromosome-scale genome assembly of the industrial progenitor strain P2niaD18 from the penicillin producer Penicillium chrysogenum.</title>
        <authorList>
            <person name="Specht T."/>
            <person name="Dahlmann T.A."/>
            <person name="Zadra I."/>
            <person name="Kurnsteiner H."/>
            <person name="Kuck U."/>
        </authorList>
    </citation>
    <scope>NUCLEOTIDE SEQUENCE [LARGE SCALE GENOMIC DNA]</scope>
    <source>
        <strain evidence="1">P2niaD18</strain>
    </source>
</reference>
<dbReference type="EMBL" id="CM002799">
    <property type="protein sequence ID" value="KZN88178.1"/>
    <property type="molecule type" value="Genomic_DNA"/>
</dbReference>
<dbReference type="Proteomes" id="UP000076449">
    <property type="component" value="Chromosome II"/>
</dbReference>
<proteinExistence type="predicted"/>
<gene>
    <name evidence="1" type="ORF">EN45_067490</name>
</gene>
<evidence type="ECO:0000313" key="1">
    <source>
        <dbReference type="EMBL" id="KZN88178.1"/>
    </source>
</evidence>
<sequence length="179" mass="20320">MYTVAYLKTISCIWCNRIVDATTMYLVEGVVSVDKNEIRKVLPWVSDGWSLPQPMQLDKGLDSWFEYGLEVILEILRDNKRKAEKGSHLTVVRILKATKSISEDKEFDLHVAVWLKSGVLENLAPCLLDNHNRNPGAARDFKDLPCGKKEAGLKCASIPPTPPLRRSARIRKYIQKGNR</sequence>
<name>A0A167TE73_PENCH</name>
<dbReference type="AlphaFoldDB" id="A0A167TE73"/>
<accession>A0A167TE73</accession>
<organism evidence="1">
    <name type="scientific">Penicillium chrysogenum</name>
    <name type="common">Penicillium notatum</name>
    <dbReference type="NCBI Taxonomy" id="5076"/>
    <lineage>
        <taxon>Eukaryota</taxon>
        <taxon>Fungi</taxon>
        <taxon>Dikarya</taxon>
        <taxon>Ascomycota</taxon>
        <taxon>Pezizomycotina</taxon>
        <taxon>Eurotiomycetes</taxon>
        <taxon>Eurotiomycetidae</taxon>
        <taxon>Eurotiales</taxon>
        <taxon>Aspergillaceae</taxon>
        <taxon>Penicillium</taxon>
        <taxon>Penicillium chrysogenum species complex</taxon>
    </lineage>
</organism>
<protein>
    <submittedName>
        <fullName evidence="1">Uncharacterized protein</fullName>
    </submittedName>
</protein>